<dbReference type="PANTHER" id="PTHR33990">
    <property type="entry name" value="PROTEIN YJDN-RELATED"/>
    <property type="match status" value="1"/>
</dbReference>
<gene>
    <name evidence="2" type="ORF">BN997_02497</name>
</gene>
<proteinExistence type="predicted"/>
<evidence type="ECO:0000313" key="3">
    <source>
        <dbReference type="Proteomes" id="UP000040453"/>
    </source>
</evidence>
<evidence type="ECO:0000313" key="2">
    <source>
        <dbReference type="EMBL" id="CEI82614.1"/>
    </source>
</evidence>
<organism evidence="2 3">
    <name type="scientific">Oceanobacillus oncorhynchi</name>
    <dbReference type="NCBI Taxonomy" id="545501"/>
    <lineage>
        <taxon>Bacteria</taxon>
        <taxon>Bacillati</taxon>
        <taxon>Bacillota</taxon>
        <taxon>Bacilli</taxon>
        <taxon>Bacillales</taxon>
        <taxon>Bacillaceae</taxon>
        <taxon>Oceanobacillus</taxon>
    </lineage>
</organism>
<feature type="domain" description="PhnB-like" evidence="1">
    <location>
        <begin position="145"/>
        <end position="263"/>
    </location>
</feature>
<dbReference type="InterPro" id="IPR028973">
    <property type="entry name" value="PhnB-like"/>
</dbReference>
<name>A0A0A1MSE8_9BACI</name>
<sequence>MTADTNKIVPHLWFDKEAKEAAAFYTSVFPDSQIISESVIPDTPSGDCDLVSFDLWGQRFMAISAGPYFSFNPSISFMVNFDPARDKNAAEQLEAVWEKLSDGGVPLMPLDSYPFSKKYGWIQDKYGLSWQLILTNPEGEERPLILPSMMFTGENGGRAEEAVQFYLSIFNDSKKGNMAYYPAGMEPNKEGTVMFSDFALENVWITAMDSGLEHGFQFNEAVSLLVNCDTQEEIDHYFEQLSAVPEAEQCGWLKDKFGVSWQISPSEMDEMMGKNATKEQIARVNQAMMPMKKLDIETLRKAYRG</sequence>
<dbReference type="InterPro" id="IPR029068">
    <property type="entry name" value="Glyas_Bleomycin-R_OHBP_Dase"/>
</dbReference>
<evidence type="ECO:0000259" key="1">
    <source>
        <dbReference type="Pfam" id="PF06983"/>
    </source>
</evidence>
<dbReference type="Gene3D" id="3.30.720.100">
    <property type="match status" value="1"/>
</dbReference>
<dbReference type="STRING" id="545501.BN997_02497"/>
<dbReference type="EMBL" id="CDGG01000001">
    <property type="protein sequence ID" value="CEI82614.1"/>
    <property type="molecule type" value="Genomic_DNA"/>
</dbReference>
<dbReference type="CDD" id="cd06588">
    <property type="entry name" value="PhnB_like"/>
    <property type="match status" value="2"/>
</dbReference>
<dbReference type="Proteomes" id="UP000040453">
    <property type="component" value="Unassembled WGS sequence"/>
</dbReference>
<dbReference type="GO" id="GO:0032259">
    <property type="term" value="P:methylation"/>
    <property type="evidence" value="ECO:0007669"/>
    <property type="project" value="UniProtKB-KW"/>
</dbReference>
<keyword evidence="2" id="KW-0808">Transferase</keyword>
<keyword evidence="2" id="KW-0830">Ubiquinone</keyword>
<dbReference type="RefSeq" id="WP_042532572.1">
    <property type="nucleotide sequence ID" value="NZ_CDGG01000001.1"/>
</dbReference>
<dbReference type="Gene3D" id="3.10.180.10">
    <property type="entry name" value="2,3-Dihydroxybiphenyl 1,2-Dioxygenase, domain 1"/>
    <property type="match status" value="1"/>
</dbReference>
<dbReference type="Gene3D" id="3.30.720.110">
    <property type="match status" value="1"/>
</dbReference>
<dbReference type="OrthoDB" id="9806473at2"/>
<dbReference type="AlphaFoldDB" id="A0A0A1MSE8"/>
<accession>A0A0A1MSE8</accession>
<keyword evidence="2" id="KW-0489">Methyltransferase</keyword>
<dbReference type="GO" id="GO:0008168">
    <property type="term" value="F:methyltransferase activity"/>
    <property type="evidence" value="ECO:0007669"/>
    <property type="project" value="UniProtKB-KW"/>
</dbReference>
<keyword evidence="3" id="KW-1185">Reference proteome</keyword>
<protein>
    <submittedName>
        <fullName evidence="2">3-demethylubiquinone-9 3-methyltransferase</fullName>
    </submittedName>
</protein>
<feature type="domain" description="PhnB-like" evidence="1">
    <location>
        <begin position="7"/>
        <end position="133"/>
    </location>
</feature>
<dbReference type="Pfam" id="PF06983">
    <property type="entry name" value="3-dmu-9_3-mt"/>
    <property type="match status" value="2"/>
</dbReference>
<reference evidence="2 3" key="1">
    <citation type="submission" date="2014-11" db="EMBL/GenBank/DDBJ databases">
        <authorList>
            <person name="Urmite Genomes Urmite Genomes"/>
        </authorList>
    </citation>
    <scope>NUCLEOTIDE SEQUENCE [LARGE SCALE GENOMIC DNA]</scope>
    <source>
        <strain evidence="2 3">Oc5</strain>
    </source>
</reference>
<dbReference type="SUPFAM" id="SSF54593">
    <property type="entry name" value="Glyoxalase/Bleomycin resistance protein/Dihydroxybiphenyl dioxygenase"/>
    <property type="match status" value="2"/>
</dbReference>